<evidence type="ECO:0000313" key="2">
    <source>
        <dbReference type="EMBL" id="CAH3164651.1"/>
    </source>
</evidence>
<dbReference type="Proteomes" id="UP001159427">
    <property type="component" value="Unassembled WGS sequence"/>
</dbReference>
<proteinExistence type="predicted"/>
<keyword evidence="3" id="KW-1185">Reference proteome</keyword>
<gene>
    <name evidence="2" type="ORF">PEVE_00005024</name>
</gene>
<sequence length="128" mass="13926">MLDSIMQVSINAPESNQCRDIVNSAIDNWLKQKPREKVKKATLRTQSENALEGVEKEPQGGKLFLEGDAEGEEEEEEAVPATPDQSLSTDLEASAEEEVAVVASTTSLPDPDYDSAAVSDCESDHDFQ</sequence>
<comment type="caution">
    <text evidence="2">The sequence shown here is derived from an EMBL/GenBank/DDBJ whole genome shotgun (WGS) entry which is preliminary data.</text>
</comment>
<evidence type="ECO:0000256" key="1">
    <source>
        <dbReference type="SAM" id="MobiDB-lite"/>
    </source>
</evidence>
<feature type="region of interest" description="Disordered" evidence="1">
    <location>
        <begin position="40"/>
        <end position="128"/>
    </location>
</feature>
<reference evidence="2 3" key="1">
    <citation type="submission" date="2022-05" db="EMBL/GenBank/DDBJ databases">
        <authorList>
            <consortium name="Genoscope - CEA"/>
            <person name="William W."/>
        </authorList>
    </citation>
    <scope>NUCLEOTIDE SEQUENCE [LARGE SCALE GENOMIC DNA]</scope>
</reference>
<dbReference type="EMBL" id="CALNXI010001318">
    <property type="protein sequence ID" value="CAH3164651.1"/>
    <property type="molecule type" value="Genomic_DNA"/>
</dbReference>
<feature type="compositionally biased region" description="Acidic residues" evidence="1">
    <location>
        <begin position="67"/>
        <end position="78"/>
    </location>
</feature>
<protein>
    <submittedName>
        <fullName evidence="2">Uncharacterized protein</fullName>
    </submittedName>
</protein>
<evidence type="ECO:0000313" key="3">
    <source>
        <dbReference type="Proteomes" id="UP001159427"/>
    </source>
</evidence>
<name>A0ABN8QHE8_9CNID</name>
<organism evidence="2 3">
    <name type="scientific">Porites evermanni</name>
    <dbReference type="NCBI Taxonomy" id="104178"/>
    <lineage>
        <taxon>Eukaryota</taxon>
        <taxon>Metazoa</taxon>
        <taxon>Cnidaria</taxon>
        <taxon>Anthozoa</taxon>
        <taxon>Hexacorallia</taxon>
        <taxon>Scleractinia</taxon>
        <taxon>Fungiina</taxon>
        <taxon>Poritidae</taxon>
        <taxon>Porites</taxon>
    </lineage>
</organism>
<accession>A0ABN8QHE8</accession>